<protein>
    <submittedName>
        <fullName evidence="2">BTB/POZ domain-containing protein KCTD3</fullName>
    </submittedName>
</protein>
<dbReference type="PANTHER" id="PTHR15859">
    <property type="entry name" value="SETA BINDING PROTEIN 1"/>
    <property type="match status" value="1"/>
</dbReference>
<feature type="compositionally biased region" description="Basic and acidic residues" evidence="1">
    <location>
        <begin position="34"/>
        <end position="45"/>
    </location>
</feature>
<keyword evidence="3" id="KW-1185">Reference proteome</keyword>
<proteinExistence type="predicted"/>
<reference evidence="2 3" key="1">
    <citation type="journal article" date="2019" name="Sci. Rep.">
        <title>Orb-weaving spider Araneus ventricosus genome elucidates the spidroin gene catalogue.</title>
        <authorList>
            <person name="Kono N."/>
            <person name="Nakamura H."/>
            <person name="Ohtoshi R."/>
            <person name="Moran D.A.P."/>
            <person name="Shinohara A."/>
            <person name="Yoshida Y."/>
            <person name="Fujiwara M."/>
            <person name="Mori M."/>
            <person name="Tomita M."/>
            <person name="Arakawa K."/>
        </authorList>
    </citation>
    <scope>NUCLEOTIDE SEQUENCE [LARGE SCALE GENOMIC DNA]</scope>
</reference>
<evidence type="ECO:0000313" key="2">
    <source>
        <dbReference type="EMBL" id="GBO24710.1"/>
    </source>
</evidence>
<accession>A0A4Y2VM05</accession>
<feature type="compositionally biased region" description="Low complexity" evidence="1">
    <location>
        <begin position="53"/>
        <end position="69"/>
    </location>
</feature>
<feature type="compositionally biased region" description="Polar residues" evidence="1">
    <location>
        <begin position="87"/>
        <end position="97"/>
    </location>
</feature>
<dbReference type="Proteomes" id="UP000499080">
    <property type="component" value="Unassembled WGS sequence"/>
</dbReference>
<dbReference type="PANTHER" id="PTHR15859:SF1">
    <property type="entry name" value="BTB DOMAIN-CONTAINING PROTEIN"/>
    <property type="match status" value="1"/>
</dbReference>
<name>A0A4Y2VM05_ARAVE</name>
<feature type="non-terminal residue" evidence="2">
    <location>
        <position position="1"/>
    </location>
</feature>
<dbReference type="Gene3D" id="1.10.10.60">
    <property type="entry name" value="Homeodomain-like"/>
    <property type="match status" value="1"/>
</dbReference>
<sequence length="336" mass="37528">KRLILCEDLNHSSCGDVLFHGYLPPAAVPPNDHQLPKNTDKKESPAARTDNPSSSSATSSASGSNSSTSETRPGLVFRIMSDHSHQRTASVSLSRTTDGWPASSSLSRSSSDIRNIGRRHSRASSLDMRHSRNSSADLNKTFKIDFGSFFNSHGAYSWADPLRVRIVKGHHNWIAVAYAHFVCCYRLRDSAGWQLAFMSPYIEPVVDRIALNAKVIVSNPAENSTKMLAISYNTQMPKALQLSNEEVSKILHLKLLRMTVKEISKLLNRSKSMSYHALTRKTPYEPKPCSGRPCVTDICSDTWIQRMASNQKMLVCEITRASRLQISKNCVHRRII</sequence>
<gene>
    <name evidence="2" type="primary">Kctd3_6</name>
    <name evidence="2" type="ORF">AVEN_156859_1</name>
</gene>
<dbReference type="OrthoDB" id="6409785at2759"/>
<organism evidence="2 3">
    <name type="scientific">Araneus ventricosus</name>
    <name type="common">Orbweaver spider</name>
    <name type="synonym">Epeira ventricosa</name>
    <dbReference type="NCBI Taxonomy" id="182803"/>
    <lineage>
        <taxon>Eukaryota</taxon>
        <taxon>Metazoa</taxon>
        <taxon>Ecdysozoa</taxon>
        <taxon>Arthropoda</taxon>
        <taxon>Chelicerata</taxon>
        <taxon>Arachnida</taxon>
        <taxon>Araneae</taxon>
        <taxon>Araneomorphae</taxon>
        <taxon>Entelegynae</taxon>
        <taxon>Araneoidea</taxon>
        <taxon>Araneidae</taxon>
        <taxon>Araneus</taxon>
    </lineage>
</organism>
<feature type="region of interest" description="Disordered" evidence="1">
    <location>
        <begin position="27"/>
        <end position="71"/>
    </location>
</feature>
<feature type="region of interest" description="Disordered" evidence="1">
    <location>
        <begin position="87"/>
        <end position="132"/>
    </location>
</feature>
<dbReference type="InterPro" id="IPR047876">
    <property type="entry name" value="SHKBP1/KCTD3"/>
</dbReference>
<evidence type="ECO:0000313" key="3">
    <source>
        <dbReference type="Proteomes" id="UP000499080"/>
    </source>
</evidence>
<comment type="caution">
    <text evidence="2">The sequence shown here is derived from an EMBL/GenBank/DDBJ whole genome shotgun (WGS) entry which is preliminary data.</text>
</comment>
<dbReference type="AlphaFoldDB" id="A0A4Y2VM05"/>
<dbReference type="EMBL" id="BGPR01047655">
    <property type="protein sequence ID" value="GBO24710.1"/>
    <property type="molecule type" value="Genomic_DNA"/>
</dbReference>
<evidence type="ECO:0000256" key="1">
    <source>
        <dbReference type="SAM" id="MobiDB-lite"/>
    </source>
</evidence>